<evidence type="ECO:0000313" key="1">
    <source>
        <dbReference type="EMBL" id="SDD43330.1"/>
    </source>
</evidence>
<accession>A0A1G6UPH6</accession>
<protein>
    <recommendedName>
        <fullName evidence="3">Ig-like domain-containing protein</fullName>
    </recommendedName>
</protein>
<dbReference type="AlphaFoldDB" id="A0A1G6UPH6"/>
<evidence type="ECO:0000313" key="2">
    <source>
        <dbReference type="Proteomes" id="UP000199034"/>
    </source>
</evidence>
<dbReference type="EMBL" id="FMZM01000008">
    <property type="protein sequence ID" value="SDD43330.1"/>
    <property type="molecule type" value="Genomic_DNA"/>
</dbReference>
<organism evidence="1 2">
    <name type="scientific">Nocardioides lianchengensis</name>
    <dbReference type="NCBI Taxonomy" id="1045774"/>
    <lineage>
        <taxon>Bacteria</taxon>
        <taxon>Bacillati</taxon>
        <taxon>Actinomycetota</taxon>
        <taxon>Actinomycetes</taxon>
        <taxon>Propionibacteriales</taxon>
        <taxon>Nocardioidaceae</taxon>
        <taxon>Nocardioides</taxon>
    </lineage>
</organism>
<gene>
    <name evidence="1" type="ORF">SAMN05421872_10852</name>
</gene>
<sequence>MSHRRPRRVLGLVLIVAIVIGALAGVPAASASENPACGNLSLQDVSFDAPEMTGRTAVGGSCWTLPFVAGDVVRLADHGVDSPRWTILDAAEVTRCDLSRTDSADVAECTLGGVAPYRLAVRSSNGPNWDTSYRGHVLRLSDPLGCRDLRVTALVQEPAETDRVELGARSTACWRGTVGRPGPVAVRADDRRRVELRSADGSVICTGREEACDVTEAEVALMVTNRSYLSSVTTIASLTPLADAGEECPSVPLGWSSATFRPVESLYAVDCREVGARAGDVLFLPEESYPWKLRIAGPDGQDACGPGTAPEVCRLEGEGPYRLLSWHGTDTDWSPLRAPRLAVRSVTHHEACPVIAPTTADDPGSTSDEMGCRVLVADTPGVHVVDGGDDRERLVVDALGREVCRTGGAGCVLTGDQTYLLVTRDFDPELPVVLRRLDEVGCPPLANDPGAVWTIPAGMRSAACATLDRPGGAAVLGVQPLRAATSEYGRVLDSTGAVVCQTFTTRACVLTGPGPFYAVRDGDDAASRMSVLRLDDPTGCRPLPGGPFGSDAGADVVMPEGRFAACLAVPRDELVNETIFAFERRDGVGTASLEVRDAFPGACKTEGKAGVTGTAYCRISEPASPSTTVVVKGDGQAGSWRVVRRPRGGDASCLSADLTPAGGPAAVGRLASYVALDCWRVAATAEDRVVFDLHGLDEDVATLITGNAGQACGDNGFELCAMTGQTAYHVVVRDRGFQSTTADYELAAFSAERNGVPSPSCVTVPDEGTDISAVLSAGRTALCLRLPKRDFRLQLSPGVQVHGVERLFGNHWGGTSCTWVESSNWDCAHDGWMPEGAPSRSILVTRSDGPSRVEVEASLACQHGTCPQESLVADVLPSISGVARPGAVLDANPGIWSPAATSYEIRWMIGSELIGVGRTLTVLPEHVGGQIRLQVTASAGKLSATAFSESVTVQESAEPPRFVVPPRLSGTGRVGTVLRASPGTWQPTPDAIAYTWLADGRPVRGQHGVTLSIGPALLGRRIAVEVTATDPRGSRTVRSANALLVRPGAAPSVVRRPRLSGTPKVGRVVRVVPGTWSTRPGRIDYLWKVGGRTLAGTGPRLRLTRALVGARVSVSIVARTPGYDDGRTSLTFRVRRR</sequence>
<dbReference type="STRING" id="1045774.SAMN05421872_10852"/>
<reference evidence="1 2" key="1">
    <citation type="submission" date="2016-10" db="EMBL/GenBank/DDBJ databases">
        <authorList>
            <person name="de Groot N.N."/>
        </authorList>
    </citation>
    <scope>NUCLEOTIDE SEQUENCE [LARGE SCALE GENOMIC DNA]</scope>
    <source>
        <strain evidence="1 2">CGMCC 4.6858</strain>
    </source>
</reference>
<name>A0A1G6UPH6_9ACTN</name>
<keyword evidence="2" id="KW-1185">Reference proteome</keyword>
<proteinExistence type="predicted"/>
<evidence type="ECO:0008006" key="3">
    <source>
        <dbReference type="Google" id="ProtNLM"/>
    </source>
</evidence>
<dbReference type="Proteomes" id="UP000199034">
    <property type="component" value="Unassembled WGS sequence"/>
</dbReference>
<dbReference type="Gene3D" id="2.60.40.2700">
    <property type="match status" value="1"/>
</dbReference>